<dbReference type="RefSeq" id="WP_011753379.1">
    <property type="nucleotide sequence ID" value="NC_008698.1"/>
</dbReference>
<dbReference type="InterPro" id="IPR014026">
    <property type="entry name" value="UDP-Glc/GDP-Man_DH_dimer"/>
</dbReference>
<dbReference type="EnsemblBacteria" id="ABL79114">
    <property type="protein sequence ID" value="ABL79114"/>
    <property type="gene ID" value="Tpen_1719"/>
</dbReference>
<evidence type="ECO:0000256" key="4">
    <source>
        <dbReference type="ARBA" id="ARBA00023002"/>
    </source>
</evidence>
<keyword evidence="4 7" id="KW-0560">Oxidoreductase</keyword>
<feature type="binding site" evidence="9">
    <location>
        <position position="215"/>
    </location>
    <ligand>
        <name>substrate</name>
    </ligand>
</feature>
<dbReference type="OrthoDB" id="372050at2157"/>
<feature type="binding site" evidence="9">
    <location>
        <begin position="159"/>
        <end position="162"/>
    </location>
    <ligand>
        <name>substrate</name>
    </ligand>
</feature>
<dbReference type="STRING" id="368408.Tpen_1719"/>
<evidence type="ECO:0000313" key="13">
    <source>
        <dbReference type="Proteomes" id="UP000000641"/>
    </source>
</evidence>
<dbReference type="SUPFAM" id="SSF48179">
    <property type="entry name" value="6-phosphogluconate dehydrogenase C-terminal domain-like"/>
    <property type="match status" value="1"/>
</dbReference>
<gene>
    <name evidence="12" type="ordered locus">Tpen_1719</name>
</gene>
<feature type="binding site" evidence="10">
    <location>
        <position position="275"/>
    </location>
    <ligand>
        <name>NAD(+)</name>
        <dbReference type="ChEBI" id="CHEBI:57540"/>
    </ligand>
</feature>
<feature type="binding site" evidence="10">
    <location>
        <position position="87"/>
    </location>
    <ligand>
        <name>NAD(+)</name>
        <dbReference type="ChEBI" id="CHEBI:57540"/>
    </ligand>
</feature>
<reference evidence="13" key="1">
    <citation type="journal article" date="2008" name="J. Bacteriol.">
        <title>Genome sequence of Thermofilum pendens reveals an exceptional loss of biosynthetic pathways without genome reduction.</title>
        <authorList>
            <person name="Anderson I."/>
            <person name="Rodriguez J."/>
            <person name="Susanti D."/>
            <person name="Porat I."/>
            <person name="Reich C."/>
            <person name="Ulrich L.E."/>
            <person name="Elkins J.G."/>
            <person name="Mavromatis K."/>
            <person name="Lykidis A."/>
            <person name="Kim E."/>
            <person name="Thompson L.S."/>
            <person name="Nolan M."/>
            <person name="Land M."/>
            <person name="Copeland A."/>
            <person name="Lapidus A."/>
            <person name="Lucas S."/>
            <person name="Detter C."/>
            <person name="Zhulin I.B."/>
            <person name="Olsen G.J."/>
            <person name="Whitman W."/>
            <person name="Mukhopadhyay B."/>
            <person name="Bristow J."/>
            <person name="Kyrpides N."/>
        </authorList>
    </citation>
    <scope>NUCLEOTIDE SEQUENCE [LARGE SCALE GENOMIC DNA]</scope>
    <source>
        <strain evidence="13">DSM 2475 / Hrk 5</strain>
    </source>
</reference>
<dbReference type="InterPro" id="IPR017476">
    <property type="entry name" value="UDP-Glc/GDP-Man"/>
</dbReference>
<dbReference type="Pfam" id="PF03720">
    <property type="entry name" value="UDPG_MGDP_dh_C"/>
    <property type="match status" value="1"/>
</dbReference>
<evidence type="ECO:0000256" key="8">
    <source>
        <dbReference type="PIRSR" id="PIRSR500134-1"/>
    </source>
</evidence>
<comment type="pathway">
    <text evidence="1">Nucleotide-sugar biosynthesis; UDP-alpha-D-glucuronate biosynthesis; UDP-alpha-D-glucuronate from UDP-alpha-D-glucose: step 1/1.</text>
</comment>
<comment type="catalytic activity">
    <reaction evidence="6 7">
        <text>UDP-alpha-D-glucose + 2 NAD(+) + H2O = UDP-alpha-D-glucuronate + 2 NADH + 3 H(+)</text>
        <dbReference type="Rhea" id="RHEA:23596"/>
        <dbReference type="ChEBI" id="CHEBI:15377"/>
        <dbReference type="ChEBI" id="CHEBI:15378"/>
        <dbReference type="ChEBI" id="CHEBI:57540"/>
        <dbReference type="ChEBI" id="CHEBI:57945"/>
        <dbReference type="ChEBI" id="CHEBI:58052"/>
        <dbReference type="ChEBI" id="CHEBI:58885"/>
        <dbReference type="EC" id="1.1.1.22"/>
    </reaction>
</comment>
<protein>
    <recommendedName>
        <fullName evidence="3 7">UDP-glucose 6-dehydrogenase</fullName>
        <ecNumber evidence="3 7">1.1.1.22</ecNumber>
    </recommendedName>
</protein>
<dbReference type="EC" id="1.1.1.22" evidence="3 7"/>
<dbReference type="InterPro" id="IPR001732">
    <property type="entry name" value="UDP-Glc/GDP-Man_DH_N"/>
</dbReference>
<feature type="binding site" evidence="10">
    <location>
        <position position="31"/>
    </location>
    <ligand>
        <name>NAD(+)</name>
        <dbReference type="ChEBI" id="CHEBI:57540"/>
    </ligand>
</feature>
<evidence type="ECO:0000256" key="7">
    <source>
        <dbReference type="PIRNR" id="PIRNR000124"/>
    </source>
</evidence>
<proteinExistence type="inferred from homology"/>
<dbReference type="NCBIfam" id="TIGR03026">
    <property type="entry name" value="NDP-sugDHase"/>
    <property type="match status" value="1"/>
</dbReference>
<dbReference type="GeneID" id="4601744"/>
<evidence type="ECO:0000256" key="1">
    <source>
        <dbReference type="ARBA" id="ARBA00004701"/>
    </source>
</evidence>
<dbReference type="PIRSF" id="PIRSF000124">
    <property type="entry name" value="UDPglc_GDPman_dh"/>
    <property type="match status" value="1"/>
</dbReference>
<evidence type="ECO:0000256" key="5">
    <source>
        <dbReference type="ARBA" id="ARBA00023027"/>
    </source>
</evidence>
<feature type="binding site" evidence="9">
    <location>
        <position position="332"/>
    </location>
    <ligand>
        <name>substrate</name>
    </ligand>
</feature>
<evidence type="ECO:0000256" key="2">
    <source>
        <dbReference type="ARBA" id="ARBA00006601"/>
    </source>
</evidence>
<dbReference type="Gene3D" id="3.40.50.720">
    <property type="entry name" value="NAD(P)-binding Rossmann-like Domain"/>
    <property type="match status" value="2"/>
</dbReference>
<sequence length="447" mass="48858">MDRVAVIGLGYAGLPFAVALAHRGFKVVGVDTDEEKVELINKGVSPVYEPALNDYLKGVLERGLFKATTSVAKAIEESDVVFVFVGTPTKADGSLDLTQLENASEDIGRALKDEGGYKLIVVRSTVLPGTTEGVVKRIIEERSGKICGRDFGLCMNPEFLREGKALYDIFNPARIVIGEYDKRSGDILESVYRRFHGEKMPPVIRTSIVNAELIKYAANAFLAMKVSFINLIARIAQRLPRGDVIEVASGIGLDPRIGRDFLDAGLGFGGSCLPKDLRALIKLAKSLGVDAKLLEAILEVNETQIDEALELLRRALGDLRGKRIAVLGLAFKPGTDDVRESQSIKLVKRLAKEGAVLHAHDPLALDAAKRVLQGIGNVAFFSDVYECARRCDAIVVATDWGDYRNLCFERLGETMARRVVIDCRHIIDAVKASKAGFKYYGLGIYTE</sequence>
<dbReference type="HOGENOM" id="CLU_023810_1_2_2"/>
<feature type="binding site" evidence="10">
    <location>
        <position position="36"/>
    </location>
    <ligand>
        <name>NAD(+)</name>
        <dbReference type="ChEBI" id="CHEBI:57540"/>
    </ligand>
</feature>
<dbReference type="SMART" id="SM00984">
    <property type="entry name" value="UDPG_MGDP_dh_C"/>
    <property type="match status" value="1"/>
</dbReference>
<dbReference type="InterPro" id="IPR014027">
    <property type="entry name" value="UDP-Glc/GDP-Man_DH_C"/>
</dbReference>
<feature type="active site" description="Nucleophile" evidence="8">
    <location>
        <position position="272"/>
    </location>
</feature>
<dbReference type="SUPFAM" id="SSF52413">
    <property type="entry name" value="UDP-glucose/GDP-mannose dehydrogenase C-terminal domain"/>
    <property type="match status" value="1"/>
</dbReference>
<evidence type="ECO:0000256" key="3">
    <source>
        <dbReference type="ARBA" id="ARBA00012954"/>
    </source>
</evidence>
<evidence type="ECO:0000313" key="12">
    <source>
        <dbReference type="EMBL" id="ABL79114.1"/>
    </source>
</evidence>
<accession>A1S0Y4</accession>
<dbReference type="InterPro" id="IPR028357">
    <property type="entry name" value="UDPglc_DH_bac"/>
</dbReference>
<feature type="domain" description="UDP-glucose/GDP-mannose dehydrogenase C-terminal" evidence="11">
    <location>
        <begin position="325"/>
        <end position="429"/>
    </location>
</feature>
<dbReference type="GO" id="GO:0003979">
    <property type="term" value="F:UDP-glucose 6-dehydrogenase activity"/>
    <property type="evidence" value="ECO:0007669"/>
    <property type="project" value="UniProtKB-EC"/>
</dbReference>
<dbReference type="GO" id="GO:0006065">
    <property type="term" value="P:UDP-glucuronate biosynthetic process"/>
    <property type="evidence" value="ECO:0007669"/>
    <property type="project" value="UniProtKB-UniPathway"/>
</dbReference>
<dbReference type="InterPro" id="IPR036220">
    <property type="entry name" value="UDP-Glc/GDP-Man_DH_C_sf"/>
</dbReference>
<dbReference type="UniPathway" id="UPA00038">
    <property type="reaction ID" value="UER00491"/>
</dbReference>
<dbReference type="GO" id="GO:0000271">
    <property type="term" value="P:polysaccharide biosynthetic process"/>
    <property type="evidence" value="ECO:0007669"/>
    <property type="project" value="InterPro"/>
</dbReference>
<feature type="binding site" evidence="10">
    <location>
        <position position="125"/>
    </location>
    <ligand>
        <name>NAD(+)</name>
        <dbReference type="ChEBI" id="CHEBI:57540"/>
    </ligand>
</feature>
<feature type="binding site" evidence="10">
    <location>
        <position position="162"/>
    </location>
    <ligand>
        <name>NAD(+)</name>
        <dbReference type="ChEBI" id="CHEBI:57540"/>
    </ligand>
</feature>
<evidence type="ECO:0000256" key="6">
    <source>
        <dbReference type="ARBA" id="ARBA00047473"/>
    </source>
</evidence>
<evidence type="ECO:0000259" key="11">
    <source>
        <dbReference type="SMART" id="SM00984"/>
    </source>
</evidence>
<evidence type="ECO:0000256" key="10">
    <source>
        <dbReference type="PIRSR" id="PIRSR500134-3"/>
    </source>
</evidence>
<dbReference type="SUPFAM" id="SSF51735">
    <property type="entry name" value="NAD(P)-binding Rossmann-fold domains"/>
    <property type="match status" value="1"/>
</dbReference>
<feature type="binding site" evidence="10">
    <location>
        <position position="339"/>
    </location>
    <ligand>
        <name>NAD(+)</name>
        <dbReference type="ChEBI" id="CHEBI:57540"/>
    </ligand>
</feature>
<dbReference type="eggNOG" id="arCOG00253">
    <property type="taxonomic scope" value="Archaea"/>
</dbReference>
<dbReference type="KEGG" id="tpe:Tpen_1719"/>
<dbReference type="GO" id="GO:0051287">
    <property type="term" value="F:NAD binding"/>
    <property type="evidence" value="ECO:0007669"/>
    <property type="project" value="InterPro"/>
</dbReference>
<dbReference type="InterPro" id="IPR036291">
    <property type="entry name" value="NAD(P)-bd_dom_sf"/>
</dbReference>
<name>A1S0Y4_THEPD</name>
<dbReference type="InterPro" id="IPR008927">
    <property type="entry name" value="6-PGluconate_DH-like_C_sf"/>
</dbReference>
<dbReference type="PANTHER" id="PTHR43750:SF3">
    <property type="entry name" value="UDP-GLUCOSE 6-DEHYDROGENASE TUAD"/>
    <property type="match status" value="1"/>
</dbReference>
<dbReference type="Proteomes" id="UP000000641">
    <property type="component" value="Chromosome"/>
</dbReference>
<dbReference type="PANTHER" id="PTHR43750">
    <property type="entry name" value="UDP-GLUCOSE 6-DEHYDROGENASE TUAD"/>
    <property type="match status" value="1"/>
</dbReference>
<feature type="binding site" evidence="9">
    <location>
        <position position="269"/>
    </location>
    <ligand>
        <name>substrate</name>
    </ligand>
</feature>
<dbReference type="PIRSF" id="PIRSF500134">
    <property type="entry name" value="UDPglc_DH_bac"/>
    <property type="match status" value="1"/>
</dbReference>
<dbReference type="Gene3D" id="1.20.5.100">
    <property type="entry name" value="Cytochrome c1, transmembrane anchor, C-terminal"/>
    <property type="match status" value="1"/>
</dbReference>
<keyword evidence="13" id="KW-1185">Reference proteome</keyword>
<comment type="similarity">
    <text evidence="2 7">Belongs to the UDP-glucose/GDP-mannose dehydrogenase family.</text>
</comment>
<dbReference type="Pfam" id="PF00984">
    <property type="entry name" value="UDPG_MGDP_dh"/>
    <property type="match status" value="1"/>
</dbReference>
<organism evidence="12 13">
    <name type="scientific">Thermofilum pendens (strain DSM 2475 / Hrk 5)</name>
    <dbReference type="NCBI Taxonomy" id="368408"/>
    <lineage>
        <taxon>Archaea</taxon>
        <taxon>Thermoproteota</taxon>
        <taxon>Thermoprotei</taxon>
        <taxon>Thermofilales</taxon>
        <taxon>Thermofilaceae</taxon>
        <taxon>Thermofilum</taxon>
    </lineage>
</organism>
<dbReference type="EMBL" id="CP000505">
    <property type="protein sequence ID" value="ABL79114.1"/>
    <property type="molecule type" value="Genomic_DNA"/>
</dbReference>
<evidence type="ECO:0000256" key="9">
    <source>
        <dbReference type="PIRSR" id="PIRSR500134-2"/>
    </source>
</evidence>
<dbReference type="AlphaFoldDB" id="A1S0Y4"/>
<keyword evidence="5 7" id="KW-0520">NAD</keyword>
<dbReference type="Pfam" id="PF03721">
    <property type="entry name" value="UDPG_MGDP_dh_N"/>
    <property type="match status" value="1"/>
</dbReference>
<feature type="binding site" evidence="9">
    <location>
        <begin position="261"/>
        <end position="265"/>
    </location>
    <ligand>
        <name>substrate</name>
    </ligand>
</feature>